<keyword evidence="3" id="KW-1185">Reference proteome</keyword>
<sequence>MLNSWYRNDSDSAISLNVSASEDEPSTSYYVPPYSTFHVGPVTDVRNFVSLNGEEFDLVVIDPPWENLSVKRQQSYITNDSALSGLDMDCLTADGLVAVWITNRKGIDNDLTSHLKRWGLIRLVEFIWLKVTKEGDPVCPFNANHKLPYEKLVLASRPEAASMYKSLSSSSGKVFAR</sequence>
<dbReference type="PANTHER" id="PTHR12829">
    <property type="entry name" value="N6-ADENOSINE-METHYLTRANSFERASE"/>
    <property type="match status" value="1"/>
</dbReference>
<dbReference type="GO" id="GO:0032259">
    <property type="term" value="P:methylation"/>
    <property type="evidence" value="ECO:0007669"/>
    <property type="project" value="InterPro"/>
</dbReference>
<comment type="similarity">
    <text evidence="1">Belongs to the MT-A70-like family.</text>
</comment>
<dbReference type="GO" id="GO:0008168">
    <property type="term" value="F:methyltransferase activity"/>
    <property type="evidence" value="ECO:0007669"/>
    <property type="project" value="InterPro"/>
</dbReference>
<dbReference type="AlphaFoldDB" id="A0A0B1SUT9"/>
<gene>
    <name evidence="2" type="ORF">OESDEN_11500</name>
</gene>
<dbReference type="SUPFAM" id="SSF53335">
    <property type="entry name" value="S-adenosyl-L-methionine-dependent methyltransferases"/>
    <property type="match status" value="1"/>
</dbReference>
<evidence type="ECO:0000313" key="3">
    <source>
        <dbReference type="Proteomes" id="UP000053660"/>
    </source>
</evidence>
<dbReference type="PROSITE" id="PS51143">
    <property type="entry name" value="MT_A70"/>
    <property type="match status" value="1"/>
</dbReference>
<dbReference type="PROSITE" id="PS00092">
    <property type="entry name" value="N6_MTASE"/>
    <property type="match status" value="1"/>
</dbReference>
<dbReference type="GO" id="GO:0003676">
    <property type="term" value="F:nucleic acid binding"/>
    <property type="evidence" value="ECO:0007669"/>
    <property type="project" value="InterPro"/>
</dbReference>
<evidence type="ECO:0000256" key="1">
    <source>
        <dbReference type="PROSITE-ProRule" id="PRU00489"/>
    </source>
</evidence>
<dbReference type="GO" id="GO:0005634">
    <property type="term" value="C:nucleus"/>
    <property type="evidence" value="ECO:0007669"/>
    <property type="project" value="TreeGrafter"/>
</dbReference>
<name>A0A0B1SUT9_OESDE</name>
<reference evidence="2 3" key="1">
    <citation type="submission" date="2014-03" db="EMBL/GenBank/DDBJ databases">
        <title>Draft genome of the hookworm Oesophagostomum dentatum.</title>
        <authorList>
            <person name="Mitreva M."/>
        </authorList>
    </citation>
    <scope>NUCLEOTIDE SEQUENCE [LARGE SCALE GENOMIC DNA]</scope>
    <source>
        <strain evidence="2 3">OD-Hann</strain>
    </source>
</reference>
<organism evidence="2 3">
    <name type="scientific">Oesophagostomum dentatum</name>
    <name type="common">Nodular worm</name>
    <dbReference type="NCBI Taxonomy" id="61180"/>
    <lineage>
        <taxon>Eukaryota</taxon>
        <taxon>Metazoa</taxon>
        <taxon>Ecdysozoa</taxon>
        <taxon>Nematoda</taxon>
        <taxon>Chromadorea</taxon>
        <taxon>Rhabditida</taxon>
        <taxon>Rhabditina</taxon>
        <taxon>Rhabditomorpha</taxon>
        <taxon>Strongyloidea</taxon>
        <taxon>Strongylidae</taxon>
        <taxon>Oesophagostomum</taxon>
    </lineage>
</organism>
<dbReference type="EMBL" id="KN555375">
    <property type="protein sequence ID" value="KHJ88704.1"/>
    <property type="molecule type" value="Genomic_DNA"/>
</dbReference>
<protein>
    <submittedName>
        <fullName evidence="2">MT-A70 protein</fullName>
    </submittedName>
</protein>
<dbReference type="Pfam" id="PF05063">
    <property type="entry name" value="MT-A70"/>
    <property type="match status" value="1"/>
</dbReference>
<dbReference type="Proteomes" id="UP000053660">
    <property type="component" value="Unassembled WGS sequence"/>
</dbReference>
<proteinExistence type="inferred from homology"/>
<dbReference type="InterPro" id="IPR007757">
    <property type="entry name" value="MT-A70-like"/>
</dbReference>
<evidence type="ECO:0000313" key="2">
    <source>
        <dbReference type="EMBL" id="KHJ88704.1"/>
    </source>
</evidence>
<dbReference type="InterPro" id="IPR002052">
    <property type="entry name" value="DNA_methylase_N6_adenine_CS"/>
</dbReference>
<dbReference type="PANTHER" id="PTHR12829:SF4">
    <property type="entry name" value="N(6)-ADENINE-SPECIFIC METHYLTRANSFERASE METTL4"/>
    <property type="match status" value="1"/>
</dbReference>
<dbReference type="InterPro" id="IPR029063">
    <property type="entry name" value="SAM-dependent_MTases_sf"/>
</dbReference>
<accession>A0A0B1SUT9</accession>
<dbReference type="OrthoDB" id="61116at2759"/>